<keyword evidence="2" id="KW-0812">Transmembrane</keyword>
<feature type="compositionally biased region" description="Basic and acidic residues" evidence="1">
    <location>
        <begin position="1"/>
        <end position="10"/>
    </location>
</feature>
<keyword evidence="2" id="KW-0472">Membrane</keyword>
<feature type="transmembrane region" description="Helical" evidence="2">
    <location>
        <begin position="94"/>
        <end position="121"/>
    </location>
</feature>
<feature type="transmembrane region" description="Helical" evidence="2">
    <location>
        <begin position="32"/>
        <end position="53"/>
    </location>
</feature>
<name>A0A914P3Y0_9BILA</name>
<proteinExistence type="predicted"/>
<dbReference type="Proteomes" id="UP000887578">
    <property type="component" value="Unplaced"/>
</dbReference>
<dbReference type="AlphaFoldDB" id="A0A914P3Y0"/>
<reference evidence="4" key="1">
    <citation type="submission" date="2022-11" db="UniProtKB">
        <authorList>
            <consortium name="WormBaseParasite"/>
        </authorList>
    </citation>
    <scope>IDENTIFICATION</scope>
</reference>
<evidence type="ECO:0000256" key="2">
    <source>
        <dbReference type="SAM" id="Phobius"/>
    </source>
</evidence>
<feature type="transmembrane region" description="Helical" evidence="2">
    <location>
        <begin position="59"/>
        <end position="82"/>
    </location>
</feature>
<feature type="region of interest" description="Disordered" evidence="1">
    <location>
        <begin position="1"/>
        <end position="22"/>
    </location>
</feature>
<organism evidence="3 4">
    <name type="scientific">Panagrolaimus davidi</name>
    <dbReference type="NCBI Taxonomy" id="227884"/>
    <lineage>
        <taxon>Eukaryota</taxon>
        <taxon>Metazoa</taxon>
        <taxon>Ecdysozoa</taxon>
        <taxon>Nematoda</taxon>
        <taxon>Chromadorea</taxon>
        <taxon>Rhabditida</taxon>
        <taxon>Tylenchina</taxon>
        <taxon>Panagrolaimomorpha</taxon>
        <taxon>Panagrolaimoidea</taxon>
        <taxon>Panagrolaimidae</taxon>
        <taxon>Panagrolaimus</taxon>
    </lineage>
</organism>
<keyword evidence="2" id="KW-1133">Transmembrane helix</keyword>
<feature type="transmembrane region" description="Helical" evidence="2">
    <location>
        <begin position="127"/>
        <end position="146"/>
    </location>
</feature>
<dbReference type="WBParaSite" id="PDA_v2.g12001.t1">
    <property type="protein sequence ID" value="PDA_v2.g12001.t1"/>
    <property type="gene ID" value="PDA_v2.g12001"/>
</dbReference>
<keyword evidence="3" id="KW-1185">Reference proteome</keyword>
<evidence type="ECO:0000256" key="1">
    <source>
        <dbReference type="SAM" id="MobiDB-lite"/>
    </source>
</evidence>
<accession>A0A914P3Y0</accession>
<sequence>MPCEVLRRDSSSSSSDDEEEQKDKKEEIFNEFLGYYIYTVLFSIIGFFMTLIISDMLNIAKFYLIWCISECVTASLMIYGIFKQKSIYFKPHLWHMVIRAILTGFYTIFMFANFLVLIFGFQKFQSYGMLPQNAIVSFFAIPFLIFKNGLESYFGYKIVMEMYKVILQIEKMEAQVQSIIQAGANGIQSFTKIPAPITASLGNAFWKKFKREAAETNV</sequence>
<evidence type="ECO:0000313" key="3">
    <source>
        <dbReference type="Proteomes" id="UP000887578"/>
    </source>
</evidence>
<protein>
    <submittedName>
        <fullName evidence="4">Transmembrane protein</fullName>
    </submittedName>
</protein>
<evidence type="ECO:0000313" key="4">
    <source>
        <dbReference type="WBParaSite" id="PDA_v2.g12001.t1"/>
    </source>
</evidence>